<dbReference type="GeneID" id="83695321"/>
<protein>
    <submittedName>
        <fullName evidence="1">Uncharacterized protein</fullName>
    </submittedName>
</protein>
<keyword evidence="2" id="KW-1185">Reference proteome</keyword>
<dbReference type="EMBL" id="CP122566">
    <property type="protein sequence ID" value="WGH94150.1"/>
    <property type="molecule type" value="Genomic_DNA"/>
</dbReference>
<dbReference type="Proteomes" id="UP001224674">
    <property type="component" value="Chromosome"/>
</dbReference>
<evidence type="ECO:0000313" key="1">
    <source>
        <dbReference type="EMBL" id="WGH94150.1"/>
    </source>
</evidence>
<accession>A0AAJ6AQ77</accession>
<dbReference type="AlphaFoldDB" id="A0AAJ6AQ77"/>
<organism evidence="1 2">
    <name type="scientific">Auritidibacter ignavus</name>
    <dbReference type="NCBI Taxonomy" id="678932"/>
    <lineage>
        <taxon>Bacteria</taxon>
        <taxon>Bacillati</taxon>
        <taxon>Actinomycetota</taxon>
        <taxon>Actinomycetes</taxon>
        <taxon>Micrococcales</taxon>
        <taxon>Micrococcaceae</taxon>
        <taxon>Auritidibacter</taxon>
    </lineage>
</organism>
<gene>
    <name evidence="1" type="ORF">QDX21_04990</name>
</gene>
<dbReference type="RefSeq" id="WP_122548802.1">
    <property type="nucleotide sequence ID" value="NZ_CP122563.1"/>
</dbReference>
<evidence type="ECO:0000313" key="2">
    <source>
        <dbReference type="Proteomes" id="UP001224674"/>
    </source>
</evidence>
<name>A0AAJ6AQ77_9MICC</name>
<sequence>MINFIYRLKFKGALSATKTVRLSELREYVKSLEHLDDDQIIQLVDDAVEAHTPVNDSKSTGNSIGIALHCESFPPRDHLGRFAKRK</sequence>
<proteinExistence type="predicted"/>
<reference evidence="1 2" key="1">
    <citation type="submission" date="2023-03" db="EMBL/GenBank/DDBJ databases">
        <title>Complete genome sequences of several Auritidibacter ignavus strains isolated from ear infections.</title>
        <authorList>
            <person name="Baehr T."/>
            <person name="Baumhoegger A.M."/>
        </authorList>
    </citation>
    <scope>NUCLEOTIDE SEQUENCE [LARGE SCALE GENOMIC DNA]</scope>
    <source>
        <strain evidence="1 2">BABAE-6</strain>
    </source>
</reference>